<name>A0AA39JR08_ARMTA</name>
<keyword evidence="1" id="KW-1133">Transmembrane helix</keyword>
<organism evidence="2 3">
    <name type="scientific">Armillaria tabescens</name>
    <name type="common">Ringless honey mushroom</name>
    <name type="synonym">Agaricus tabescens</name>
    <dbReference type="NCBI Taxonomy" id="1929756"/>
    <lineage>
        <taxon>Eukaryota</taxon>
        <taxon>Fungi</taxon>
        <taxon>Dikarya</taxon>
        <taxon>Basidiomycota</taxon>
        <taxon>Agaricomycotina</taxon>
        <taxon>Agaricomycetes</taxon>
        <taxon>Agaricomycetidae</taxon>
        <taxon>Agaricales</taxon>
        <taxon>Marasmiineae</taxon>
        <taxon>Physalacriaceae</taxon>
        <taxon>Desarmillaria</taxon>
    </lineage>
</organism>
<comment type="caution">
    <text evidence="2">The sequence shown here is derived from an EMBL/GenBank/DDBJ whole genome shotgun (WGS) entry which is preliminary data.</text>
</comment>
<evidence type="ECO:0000256" key="1">
    <source>
        <dbReference type="SAM" id="Phobius"/>
    </source>
</evidence>
<dbReference type="InterPro" id="IPR013635">
    <property type="entry name" value="Ice2"/>
</dbReference>
<dbReference type="RefSeq" id="XP_060325734.1">
    <property type="nucleotide sequence ID" value="XM_060467969.1"/>
</dbReference>
<dbReference type="GO" id="GO:0000921">
    <property type="term" value="P:septin ring assembly"/>
    <property type="evidence" value="ECO:0007669"/>
    <property type="project" value="TreeGrafter"/>
</dbReference>
<dbReference type="GO" id="GO:0048309">
    <property type="term" value="P:endoplasmic reticulum inheritance"/>
    <property type="evidence" value="ECO:0007669"/>
    <property type="project" value="TreeGrafter"/>
</dbReference>
<feature type="transmembrane region" description="Helical" evidence="1">
    <location>
        <begin position="31"/>
        <end position="52"/>
    </location>
</feature>
<dbReference type="PANTHER" id="PTHR31726">
    <property type="entry name" value="PROTEIN ICE2"/>
    <property type="match status" value="1"/>
</dbReference>
<dbReference type="GO" id="GO:0097038">
    <property type="term" value="C:perinuclear endoplasmic reticulum"/>
    <property type="evidence" value="ECO:0007669"/>
    <property type="project" value="TreeGrafter"/>
</dbReference>
<accession>A0AA39JR08</accession>
<evidence type="ECO:0000313" key="3">
    <source>
        <dbReference type="Proteomes" id="UP001175211"/>
    </source>
</evidence>
<keyword evidence="3" id="KW-1185">Reference proteome</keyword>
<dbReference type="Proteomes" id="UP001175211">
    <property type="component" value="Unassembled WGS sequence"/>
</dbReference>
<dbReference type="GO" id="GO:0032541">
    <property type="term" value="C:cortical endoplasmic reticulum"/>
    <property type="evidence" value="ECO:0007669"/>
    <property type="project" value="TreeGrafter"/>
</dbReference>
<dbReference type="GeneID" id="85351517"/>
<dbReference type="AlphaFoldDB" id="A0AA39JR08"/>
<reference evidence="2" key="1">
    <citation type="submission" date="2023-06" db="EMBL/GenBank/DDBJ databases">
        <authorList>
            <consortium name="Lawrence Berkeley National Laboratory"/>
            <person name="Ahrendt S."/>
            <person name="Sahu N."/>
            <person name="Indic B."/>
            <person name="Wong-Bajracharya J."/>
            <person name="Merenyi Z."/>
            <person name="Ke H.-M."/>
            <person name="Monk M."/>
            <person name="Kocsube S."/>
            <person name="Drula E."/>
            <person name="Lipzen A."/>
            <person name="Balint B."/>
            <person name="Henrissat B."/>
            <person name="Andreopoulos B."/>
            <person name="Martin F.M."/>
            <person name="Harder C.B."/>
            <person name="Rigling D."/>
            <person name="Ford K.L."/>
            <person name="Foster G.D."/>
            <person name="Pangilinan J."/>
            <person name="Papanicolaou A."/>
            <person name="Barry K."/>
            <person name="LaButti K."/>
            <person name="Viragh M."/>
            <person name="Koriabine M."/>
            <person name="Yan M."/>
            <person name="Riley R."/>
            <person name="Champramary S."/>
            <person name="Plett K.L."/>
            <person name="Tsai I.J."/>
            <person name="Slot J."/>
            <person name="Sipos G."/>
            <person name="Plett J."/>
            <person name="Nagy L.G."/>
            <person name="Grigoriev I.V."/>
        </authorList>
    </citation>
    <scope>NUCLEOTIDE SEQUENCE</scope>
    <source>
        <strain evidence="2">CCBAS 213</strain>
    </source>
</reference>
<evidence type="ECO:0000313" key="2">
    <source>
        <dbReference type="EMBL" id="KAK0446385.1"/>
    </source>
</evidence>
<dbReference type="GO" id="GO:0005789">
    <property type="term" value="C:endoplasmic reticulum membrane"/>
    <property type="evidence" value="ECO:0007669"/>
    <property type="project" value="TreeGrafter"/>
</dbReference>
<gene>
    <name evidence="2" type="ORF">EV420DRAFT_1276588</name>
</gene>
<keyword evidence="1" id="KW-0812">Transmembrane</keyword>
<dbReference type="PANTHER" id="PTHR31726:SF2">
    <property type="entry name" value="PROTEIN ICE2"/>
    <property type="match status" value="1"/>
</dbReference>
<keyword evidence="1" id="KW-0472">Membrane</keyword>
<sequence length="245" mass="26950">LGLLIASAGTYVASAWWIVNAYPAAVSSPLSSTFLGVAITMLLFLMFIGFFLRQTNIIESSGWLCGFDQELSSDPSYSHVPLLSNLIPHLQALLNFVTNMLPKPVLVALLYWLTVLQLASKILPGIGADSPDDAEGHSVRTWIITGICTTTESEPSHTNPHYPPSEYVHTLSKHRIDVIPNITSTNYHRLCCRVVHDCYGLFIFLRITQLDYSYAIATDSFSHTIISVSKVYLSRASAGLNPSFG</sequence>
<protein>
    <submittedName>
        <fullName evidence="2">Uncharacterized protein</fullName>
    </submittedName>
</protein>
<dbReference type="EMBL" id="JAUEPS010000047">
    <property type="protein sequence ID" value="KAK0446385.1"/>
    <property type="molecule type" value="Genomic_DNA"/>
</dbReference>
<feature type="non-terminal residue" evidence="2">
    <location>
        <position position="1"/>
    </location>
</feature>
<proteinExistence type="predicted"/>